<keyword evidence="4" id="KW-1185">Reference proteome</keyword>
<gene>
    <name evidence="3" type="ORF">SAMN04490244_103324</name>
</gene>
<dbReference type="Pfam" id="PF01345">
    <property type="entry name" value="DUF11"/>
    <property type="match status" value="1"/>
</dbReference>
<dbReference type="Proteomes" id="UP000198885">
    <property type="component" value="Unassembled WGS sequence"/>
</dbReference>
<feature type="domain" description="DUF11" evidence="2">
    <location>
        <begin position="279"/>
        <end position="353"/>
    </location>
</feature>
<sequence>MRVTRLTRTAGNVMTRHQSLSLATALAGALAAPAVLADGQPSGTAISNSISVVYESGGDQIELPGVASADFTVDQRVSFAFAALDDSATVNVEPGASAQEIRFLLTNTGNEPVPFDIDIEALEDQLGLTFDPAGDGAEGTYSVFLQPEEGGEATSFDPNGTVATPAVAVDGSLIVVVRATIPRSASDGQLTALRATATPLAPGGGGPQGAVTGQGLDGIDIVYGDDGGDGTEQGEVSYQVLAPLLSAMKDVIVVSENRAGGFSCGNGPPEPGAEAFIPGACVEYTITLSNAPEASSPATTLSFNDTLPENVTYDAIAANNGFDNVEVADGVISGTVGSLVPGASATVRVRATVN</sequence>
<dbReference type="InterPro" id="IPR001434">
    <property type="entry name" value="OmcB-like_DUF11"/>
</dbReference>
<dbReference type="EMBL" id="FOGU01000003">
    <property type="protein sequence ID" value="SER86912.1"/>
    <property type="molecule type" value="Genomic_DNA"/>
</dbReference>
<evidence type="ECO:0000313" key="3">
    <source>
        <dbReference type="EMBL" id="SER86912.1"/>
    </source>
</evidence>
<dbReference type="AlphaFoldDB" id="A0A1H9SPH0"/>
<keyword evidence="1" id="KW-0732">Signal</keyword>
<evidence type="ECO:0000313" key="4">
    <source>
        <dbReference type="Proteomes" id="UP000198885"/>
    </source>
</evidence>
<protein>
    <submittedName>
        <fullName evidence="3">Conserved repeat domain-containing protein</fullName>
    </submittedName>
</protein>
<dbReference type="OrthoDB" id="7857480at2"/>
<evidence type="ECO:0000256" key="1">
    <source>
        <dbReference type="SAM" id="SignalP"/>
    </source>
</evidence>
<dbReference type="STRING" id="641238.SAMN04490244_103324"/>
<reference evidence="3 4" key="1">
    <citation type="submission" date="2016-10" db="EMBL/GenBank/DDBJ databases">
        <authorList>
            <person name="de Groot N.N."/>
        </authorList>
    </citation>
    <scope>NUCLEOTIDE SEQUENCE [LARGE SCALE GENOMIC DNA]</scope>
    <source>
        <strain evidence="3 4">DSM 23042</strain>
    </source>
</reference>
<proteinExistence type="predicted"/>
<name>A0A1H9SPH0_9RHOB</name>
<feature type="signal peptide" evidence="1">
    <location>
        <begin position="1"/>
        <end position="37"/>
    </location>
</feature>
<organism evidence="3 4">
    <name type="scientific">Tranquillimonas rosea</name>
    <dbReference type="NCBI Taxonomy" id="641238"/>
    <lineage>
        <taxon>Bacteria</taxon>
        <taxon>Pseudomonadati</taxon>
        <taxon>Pseudomonadota</taxon>
        <taxon>Alphaproteobacteria</taxon>
        <taxon>Rhodobacterales</taxon>
        <taxon>Roseobacteraceae</taxon>
        <taxon>Tranquillimonas</taxon>
    </lineage>
</organism>
<feature type="chain" id="PRO_5011446323" evidence="1">
    <location>
        <begin position="38"/>
        <end position="354"/>
    </location>
</feature>
<evidence type="ECO:0000259" key="2">
    <source>
        <dbReference type="Pfam" id="PF01345"/>
    </source>
</evidence>
<dbReference type="InterPro" id="IPR047589">
    <property type="entry name" value="DUF11_rpt"/>
</dbReference>
<accession>A0A1H9SPH0</accession>
<dbReference type="NCBIfam" id="TIGR01451">
    <property type="entry name" value="B_ant_repeat"/>
    <property type="match status" value="1"/>
</dbReference>